<dbReference type="Proteomes" id="UP000638313">
    <property type="component" value="Unassembled WGS sequence"/>
</dbReference>
<dbReference type="EMBL" id="BNBD01000028">
    <property type="protein sequence ID" value="GHF74735.1"/>
    <property type="molecule type" value="Genomic_DNA"/>
</dbReference>
<evidence type="ECO:0000313" key="2">
    <source>
        <dbReference type="Proteomes" id="UP000638313"/>
    </source>
</evidence>
<dbReference type="InterPro" id="IPR036689">
    <property type="entry name" value="ESAT-6-like_sf"/>
</dbReference>
<accession>A0A919B950</accession>
<reference evidence="1" key="1">
    <citation type="journal article" date="2014" name="Int. J. Syst. Evol. Microbiol.">
        <title>Complete genome sequence of Corynebacterium casei LMG S-19264T (=DSM 44701T), isolated from a smear-ripened cheese.</title>
        <authorList>
            <consortium name="US DOE Joint Genome Institute (JGI-PGF)"/>
            <person name="Walter F."/>
            <person name="Albersmeier A."/>
            <person name="Kalinowski J."/>
            <person name="Ruckert C."/>
        </authorList>
    </citation>
    <scope>NUCLEOTIDE SEQUENCE</scope>
    <source>
        <strain evidence="1">JCM 4059</strain>
    </source>
</reference>
<reference evidence="1" key="2">
    <citation type="submission" date="2020-09" db="EMBL/GenBank/DDBJ databases">
        <authorList>
            <person name="Sun Q."/>
            <person name="Ohkuma M."/>
        </authorList>
    </citation>
    <scope>NUCLEOTIDE SEQUENCE</scope>
    <source>
        <strain evidence="1">JCM 4059</strain>
    </source>
</reference>
<evidence type="ECO:0000313" key="1">
    <source>
        <dbReference type="EMBL" id="GHF74735.1"/>
    </source>
</evidence>
<dbReference type="SUPFAM" id="SSF140453">
    <property type="entry name" value="EsxAB dimer-like"/>
    <property type="match status" value="1"/>
</dbReference>
<dbReference type="Gene3D" id="1.10.287.1060">
    <property type="entry name" value="ESAT-6-like"/>
    <property type="match status" value="1"/>
</dbReference>
<protein>
    <recommendedName>
        <fullName evidence="3">WXG100 family type VII secretion target</fullName>
    </recommendedName>
</protein>
<sequence>MSQQSIDYATFQRFENTIGDVTEAFSKNLRNLASLLESVRVGWQGKGADAFVTAQLALNDDHDALRRLIDGIHQAAIATRRSSGGNDQEVLATFRGIDVNGAAAGGHLGSMGSAPTNVGSDVSTGLNSKIDGYSL</sequence>
<gene>
    <name evidence="1" type="ORF">GCM10010218_64750</name>
</gene>
<keyword evidence="2" id="KW-1185">Reference proteome</keyword>
<organism evidence="1 2">
    <name type="scientific">Streptomyces mashuensis</name>
    <dbReference type="NCBI Taxonomy" id="33904"/>
    <lineage>
        <taxon>Bacteria</taxon>
        <taxon>Bacillati</taxon>
        <taxon>Actinomycetota</taxon>
        <taxon>Actinomycetes</taxon>
        <taxon>Kitasatosporales</taxon>
        <taxon>Streptomycetaceae</taxon>
        <taxon>Streptomyces</taxon>
    </lineage>
</organism>
<dbReference type="RefSeq" id="WP_190133369.1">
    <property type="nucleotide sequence ID" value="NZ_BNBD01000028.1"/>
</dbReference>
<name>A0A919B950_9ACTN</name>
<dbReference type="AlphaFoldDB" id="A0A919B950"/>
<evidence type="ECO:0008006" key="3">
    <source>
        <dbReference type="Google" id="ProtNLM"/>
    </source>
</evidence>
<comment type="caution">
    <text evidence="1">The sequence shown here is derived from an EMBL/GenBank/DDBJ whole genome shotgun (WGS) entry which is preliminary data.</text>
</comment>
<proteinExistence type="predicted"/>